<reference evidence="2" key="1">
    <citation type="submission" date="2020-06" db="EMBL/GenBank/DDBJ databases">
        <title>Draft genome of Bugula neritina, a colonial animal packing powerful symbionts and potential medicines.</title>
        <authorList>
            <person name="Rayko M."/>
        </authorList>
    </citation>
    <scope>NUCLEOTIDE SEQUENCE [LARGE SCALE GENOMIC DNA]</scope>
    <source>
        <strain evidence="2">Kwan_BN1</strain>
    </source>
</reference>
<keyword evidence="1" id="KW-1133">Transmembrane helix</keyword>
<feature type="transmembrane region" description="Helical" evidence="1">
    <location>
        <begin position="111"/>
        <end position="133"/>
    </location>
</feature>
<comment type="caution">
    <text evidence="2">The sequence shown here is derived from an EMBL/GenBank/DDBJ whole genome shotgun (WGS) entry which is preliminary data.</text>
</comment>
<feature type="transmembrane region" description="Helical" evidence="1">
    <location>
        <begin position="15"/>
        <end position="33"/>
    </location>
</feature>
<name>A0A7J7JT44_BUGNE</name>
<organism evidence="2 3">
    <name type="scientific">Bugula neritina</name>
    <name type="common">Brown bryozoan</name>
    <name type="synonym">Sertularia neritina</name>
    <dbReference type="NCBI Taxonomy" id="10212"/>
    <lineage>
        <taxon>Eukaryota</taxon>
        <taxon>Metazoa</taxon>
        <taxon>Spiralia</taxon>
        <taxon>Lophotrochozoa</taxon>
        <taxon>Bryozoa</taxon>
        <taxon>Gymnolaemata</taxon>
        <taxon>Cheilostomatida</taxon>
        <taxon>Flustrina</taxon>
        <taxon>Buguloidea</taxon>
        <taxon>Bugulidae</taxon>
        <taxon>Bugula</taxon>
    </lineage>
</organism>
<sequence length="134" mass="15114">MNEELLSKSVYTRNISGGFIMVLAGVIGMVARRRKPKFWVMIYRFLQHLTVGIICFTLGLIPYQIINLTECMAHGIEVEPYMWGQRVKLLGEQLNFAKHPNQLFGCSSPIFTAWVVLESCMALTGVISVVIMMG</sequence>
<keyword evidence="1" id="KW-0472">Membrane</keyword>
<accession>A0A7J7JT44</accession>
<dbReference type="Proteomes" id="UP000593567">
    <property type="component" value="Unassembled WGS sequence"/>
</dbReference>
<dbReference type="AlphaFoldDB" id="A0A7J7JT44"/>
<dbReference type="EMBL" id="VXIV02001901">
    <property type="protein sequence ID" value="KAF6028834.1"/>
    <property type="molecule type" value="Genomic_DNA"/>
</dbReference>
<protein>
    <submittedName>
        <fullName evidence="2">Uncharacterized protein</fullName>
    </submittedName>
</protein>
<gene>
    <name evidence="2" type="ORF">EB796_012872</name>
</gene>
<keyword evidence="3" id="KW-1185">Reference proteome</keyword>
<proteinExistence type="predicted"/>
<evidence type="ECO:0000313" key="2">
    <source>
        <dbReference type="EMBL" id="KAF6028834.1"/>
    </source>
</evidence>
<evidence type="ECO:0000313" key="3">
    <source>
        <dbReference type="Proteomes" id="UP000593567"/>
    </source>
</evidence>
<feature type="transmembrane region" description="Helical" evidence="1">
    <location>
        <begin position="45"/>
        <end position="66"/>
    </location>
</feature>
<keyword evidence="1" id="KW-0812">Transmembrane</keyword>
<evidence type="ECO:0000256" key="1">
    <source>
        <dbReference type="SAM" id="Phobius"/>
    </source>
</evidence>